<sequence length="119" mass="13609">MLRRVNHIIEFPFPLTKERLKLWQTSLPDGFVYGEGVLEKLASNYQLSGANISSIISEVLIKLIDEGKTELSFEIIEPYLKKEFYKRDSSYRICPDNAPGAALMEQRLGRSSVHSGMRM</sequence>
<evidence type="ECO:0000313" key="2">
    <source>
        <dbReference type="Proteomes" id="UP000576082"/>
    </source>
</evidence>
<comment type="caution">
    <text evidence="1">The sequence shown here is derived from an EMBL/GenBank/DDBJ whole genome shotgun (WGS) entry which is preliminary data.</text>
</comment>
<accession>A0A7X9S108</accession>
<dbReference type="Proteomes" id="UP000576082">
    <property type="component" value="Unassembled WGS sequence"/>
</dbReference>
<keyword evidence="2" id="KW-1185">Reference proteome</keyword>
<proteinExistence type="predicted"/>
<organism evidence="1 2">
    <name type="scientific">Flammeovirga aprica JL-4</name>
    <dbReference type="NCBI Taxonomy" id="694437"/>
    <lineage>
        <taxon>Bacteria</taxon>
        <taxon>Pseudomonadati</taxon>
        <taxon>Bacteroidota</taxon>
        <taxon>Cytophagia</taxon>
        <taxon>Cytophagales</taxon>
        <taxon>Flammeovirgaceae</taxon>
        <taxon>Flammeovirga</taxon>
    </lineage>
</organism>
<protein>
    <submittedName>
        <fullName evidence="1">Uncharacterized protein</fullName>
    </submittedName>
</protein>
<dbReference type="EMBL" id="JABANE010000147">
    <property type="protein sequence ID" value="NME72264.1"/>
    <property type="molecule type" value="Genomic_DNA"/>
</dbReference>
<name>A0A7X9S108_9BACT</name>
<dbReference type="AlphaFoldDB" id="A0A7X9S108"/>
<gene>
    <name evidence="1" type="ORF">HHU12_30165</name>
</gene>
<dbReference type="RefSeq" id="WP_169660458.1">
    <property type="nucleotide sequence ID" value="NZ_JABANE010000147.1"/>
</dbReference>
<evidence type="ECO:0000313" key="1">
    <source>
        <dbReference type="EMBL" id="NME72264.1"/>
    </source>
</evidence>
<reference evidence="1 2" key="1">
    <citation type="submission" date="2020-04" db="EMBL/GenBank/DDBJ databases">
        <title>Flammeovirga sp. SR4, a novel species isolated from seawater.</title>
        <authorList>
            <person name="Wang X."/>
        </authorList>
    </citation>
    <scope>NUCLEOTIDE SEQUENCE [LARGE SCALE GENOMIC DNA]</scope>
    <source>
        <strain evidence="1 2">ATCC 23126</strain>
    </source>
</reference>